<feature type="coiled-coil region" evidence="1">
    <location>
        <begin position="45"/>
        <end position="72"/>
    </location>
</feature>
<dbReference type="PANTHER" id="PTHR44757:SF2">
    <property type="entry name" value="BIOFILM ARCHITECTURE MAINTENANCE PROTEIN MBAA"/>
    <property type="match status" value="1"/>
</dbReference>
<dbReference type="PROSITE" id="PS50887">
    <property type="entry name" value="GGDEF"/>
    <property type="match status" value="1"/>
</dbReference>
<dbReference type="AlphaFoldDB" id="A0A7C9LLG2"/>
<dbReference type="Pfam" id="PF00990">
    <property type="entry name" value="GGDEF"/>
    <property type="match status" value="1"/>
</dbReference>
<name>A0A7C9LLG2_9DEIO</name>
<dbReference type="InterPro" id="IPR011990">
    <property type="entry name" value="TPR-like_helical_dom_sf"/>
</dbReference>
<evidence type="ECO:0000259" key="2">
    <source>
        <dbReference type="PROSITE" id="PS50883"/>
    </source>
</evidence>
<dbReference type="PANTHER" id="PTHR44757">
    <property type="entry name" value="DIGUANYLATE CYCLASE DGCP"/>
    <property type="match status" value="1"/>
</dbReference>
<comment type="caution">
    <text evidence="4">The sequence shown here is derived from an EMBL/GenBank/DDBJ whole genome shotgun (WGS) entry which is preliminary data.</text>
</comment>
<dbReference type="SMART" id="SM00052">
    <property type="entry name" value="EAL"/>
    <property type="match status" value="1"/>
</dbReference>
<protein>
    <submittedName>
        <fullName evidence="4">EAL domain-containing protein</fullName>
    </submittedName>
</protein>
<dbReference type="Gene3D" id="3.30.70.270">
    <property type="match status" value="1"/>
</dbReference>
<evidence type="ECO:0000259" key="3">
    <source>
        <dbReference type="PROSITE" id="PS50887"/>
    </source>
</evidence>
<feature type="domain" description="GGDEF" evidence="3">
    <location>
        <begin position="430"/>
        <end position="560"/>
    </location>
</feature>
<dbReference type="RefSeq" id="WP_157457651.1">
    <property type="nucleotide sequence ID" value="NZ_WQLB01000002.1"/>
</dbReference>
<dbReference type="SUPFAM" id="SSF55073">
    <property type="entry name" value="Nucleotide cyclase"/>
    <property type="match status" value="1"/>
</dbReference>
<dbReference type="CDD" id="cd01949">
    <property type="entry name" value="GGDEF"/>
    <property type="match status" value="1"/>
</dbReference>
<feature type="domain" description="EAL" evidence="2">
    <location>
        <begin position="564"/>
        <end position="808"/>
    </location>
</feature>
<dbReference type="InterPro" id="IPR052155">
    <property type="entry name" value="Biofilm_reg_signaling"/>
</dbReference>
<dbReference type="Proteomes" id="UP000483286">
    <property type="component" value="Unassembled WGS sequence"/>
</dbReference>
<sequence length="808" mass="88069">MATPTEDLQQVLDAIRTGRLEAAAGLLAEATDLSPTHLNYAWGLYSKATGQLDLARQQLSAAREAAVAASDQLTEANILVALAHTQHLLLNSREALTLLQEAVQLRERQGDVGGQIAALCNIAGIHRSLNDNYSAMVAVSGAQTLFKTMEPAAHPTVELGLLNTLSNILSAQNRTEEAAQQYRRCLEVAQLVGDTTAYFIAAINLGDAYLKLGHYQDGQTLLQEVLAHPDLHQIPVLQASVILNLALTKFHLDGLDALADAQQAHTTFEQLQDPDGLIESGLLLARLHQRSGQLGQSRTAAEQALALAEADGRKQSQLDALTILADVTEAADPAQAARHLRRVLVLQTELNAAAQDKQLQELTAQAEVDSAQRRAAYEQTLRLQAEETVQRQLQELERGRLYDPLTGLPNRLMLHAQLAQHIEQAQRQDTEFLLVSADLNRFQLVNDTYGHDAADELLRVVAGRLRAALSGDEVVARVGGDEFTLLLGGGGHGSRRLQDAIGALNQPVVVGGQSLRMSWSVGAACWPTDARDPEALRQASELALYDAKTSGESCVYYDRRQHAHAGLERALAHALERGEFELHFQPMLDVRTRRVVCAEALLRWRSAEHGLLFPGSFMPILERSGQIVEVGAWVLQEACRHAAHWKGVRVAVNLSAQQFASRDLRRVVAAALEASGLPPDCLELEITESLMMQSPERAARMLAEFQADSVRVMLDDFGTGYSSLGYLARFPLSGLKIDRSFVAALEEEPGGRDAAIVRAIVGLSRDLGLELVAEGVETLRQVDLLEALGVGVMQGYYFARPIKDWQPG</sequence>
<dbReference type="Gene3D" id="3.20.20.450">
    <property type="entry name" value="EAL domain"/>
    <property type="match status" value="1"/>
</dbReference>
<proteinExistence type="predicted"/>
<evidence type="ECO:0000313" key="4">
    <source>
        <dbReference type="EMBL" id="MVN85656.1"/>
    </source>
</evidence>
<keyword evidence="1" id="KW-0175">Coiled coil</keyword>
<dbReference type="Pfam" id="PF00563">
    <property type="entry name" value="EAL"/>
    <property type="match status" value="1"/>
</dbReference>
<dbReference type="Pfam" id="PF13181">
    <property type="entry name" value="TPR_8"/>
    <property type="match status" value="1"/>
</dbReference>
<organism evidence="4 5">
    <name type="scientific">Deinococcus arboris</name>
    <dbReference type="NCBI Taxonomy" id="2682977"/>
    <lineage>
        <taxon>Bacteria</taxon>
        <taxon>Thermotogati</taxon>
        <taxon>Deinococcota</taxon>
        <taxon>Deinococci</taxon>
        <taxon>Deinococcales</taxon>
        <taxon>Deinococcaceae</taxon>
        <taxon>Deinococcus</taxon>
    </lineage>
</organism>
<dbReference type="InterPro" id="IPR029787">
    <property type="entry name" value="Nucleotide_cyclase"/>
</dbReference>
<dbReference type="InterPro" id="IPR019734">
    <property type="entry name" value="TPR_rpt"/>
</dbReference>
<dbReference type="EMBL" id="WQLB01000002">
    <property type="protein sequence ID" value="MVN85656.1"/>
    <property type="molecule type" value="Genomic_DNA"/>
</dbReference>
<evidence type="ECO:0000256" key="1">
    <source>
        <dbReference type="SAM" id="Coils"/>
    </source>
</evidence>
<keyword evidence="5" id="KW-1185">Reference proteome</keyword>
<accession>A0A7C9LLG2</accession>
<dbReference type="CDD" id="cd01948">
    <property type="entry name" value="EAL"/>
    <property type="match status" value="1"/>
</dbReference>
<dbReference type="SUPFAM" id="SSF141868">
    <property type="entry name" value="EAL domain-like"/>
    <property type="match status" value="1"/>
</dbReference>
<dbReference type="InterPro" id="IPR043128">
    <property type="entry name" value="Rev_trsase/Diguanyl_cyclase"/>
</dbReference>
<reference evidence="4 5" key="1">
    <citation type="submission" date="2019-12" db="EMBL/GenBank/DDBJ databases">
        <title>Deinococcus sp. HMF7620 Genome sequencing and assembly.</title>
        <authorList>
            <person name="Kang H."/>
            <person name="Kim H."/>
            <person name="Joh K."/>
        </authorList>
    </citation>
    <scope>NUCLEOTIDE SEQUENCE [LARGE SCALE GENOMIC DNA]</scope>
    <source>
        <strain evidence="4 5">HMF7620</strain>
    </source>
</reference>
<evidence type="ECO:0000313" key="5">
    <source>
        <dbReference type="Proteomes" id="UP000483286"/>
    </source>
</evidence>
<dbReference type="InterPro" id="IPR001633">
    <property type="entry name" value="EAL_dom"/>
</dbReference>
<dbReference type="NCBIfam" id="TIGR00254">
    <property type="entry name" value="GGDEF"/>
    <property type="match status" value="1"/>
</dbReference>
<dbReference type="InterPro" id="IPR035919">
    <property type="entry name" value="EAL_sf"/>
</dbReference>
<gene>
    <name evidence="4" type="ORF">GO986_02640</name>
</gene>
<dbReference type="Gene3D" id="1.25.40.10">
    <property type="entry name" value="Tetratricopeptide repeat domain"/>
    <property type="match status" value="2"/>
</dbReference>
<dbReference type="SUPFAM" id="SSF48452">
    <property type="entry name" value="TPR-like"/>
    <property type="match status" value="2"/>
</dbReference>
<dbReference type="PROSITE" id="PS50883">
    <property type="entry name" value="EAL"/>
    <property type="match status" value="1"/>
</dbReference>
<dbReference type="SMART" id="SM00267">
    <property type="entry name" value="GGDEF"/>
    <property type="match status" value="1"/>
</dbReference>
<dbReference type="InterPro" id="IPR000160">
    <property type="entry name" value="GGDEF_dom"/>
</dbReference>